<dbReference type="GO" id="GO:0008483">
    <property type="term" value="F:transaminase activity"/>
    <property type="evidence" value="ECO:0007669"/>
    <property type="project" value="UniProtKB-KW"/>
</dbReference>
<reference evidence="6 7" key="1">
    <citation type="journal article" date="2019" name="ISME J.">
        <title>Candidatus Macondimonas diazotrophica, a novel gammaproteobacterial genus dominating crude-oil-contaminated coastal sediments.</title>
        <authorList>
            <person name="Karthikeyan S."/>
            <person name="Konstantinidis K."/>
        </authorList>
    </citation>
    <scope>NUCLEOTIDE SEQUENCE [LARGE SCALE GENOMIC DNA]</scope>
    <source>
        <strain evidence="6 7">KTK01</strain>
    </source>
</reference>
<feature type="active site" description="Proton acceptor" evidence="3">
    <location>
        <position position="184"/>
    </location>
</feature>
<dbReference type="Gene3D" id="3.90.1150.10">
    <property type="entry name" value="Aspartate Aminotransferase, domain 1"/>
    <property type="match status" value="1"/>
</dbReference>
<dbReference type="PANTHER" id="PTHR30244:SF34">
    <property type="entry name" value="DTDP-4-AMINO-4,6-DIDEOXYGALACTOSE TRANSAMINASE"/>
    <property type="match status" value="1"/>
</dbReference>
<comment type="similarity">
    <text evidence="2 5">Belongs to the DegT/DnrJ/EryC1 family.</text>
</comment>
<accession>A0A4Z0F8C2</accession>
<dbReference type="InterPro" id="IPR015424">
    <property type="entry name" value="PyrdxlP-dep_Trfase"/>
</dbReference>
<organism evidence="6 7">
    <name type="scientific">Candidatus Macondimonas diazotrophica</name>
    <dbReference type="NCBI Taxonomy" id="2305248"/>
    <lineage>
        <taxon>Bacteria</taxon>
        <taxon>Pseudomonadati</taxon>
        <taxon>Pseudomonadota</taxon>
        <taxon>Gammaproteobacteria</taxon>
        <taxon>Chromatiales</taxon>
        <taxon>Ectothiorhodospiraceae</taxon>
        <taxon>Candidatus Macondimonas</taxon>
    </lineage>
</organism>
<feature type="modified residue" description="N6-(pyridoxal phosphate)lysine" evidence="4">
    <location>
        <position position="184"/>
    </location>
</feature>
<dbReference type="InterPro" id="IPR015421">
    <property type="entry name" value="PyrdxlP-dep_Trfase_major"/>
</dbReference>
<sequence>MRERFLTFGAPLIGEAEIDEVVDSLRSGWLGTGPKVARFERDFAAYKGVEQAVAVNSCTAALHLSLLAAGLAPGDEVITTPLTFCATVNAILHAGATPVLADVDPVTFNLDPAAVAARITPRTRAVLPVHFAGRPCDMGALMALAEHHDLRVIEDCAHAIESRYDGRPVGTIGDFGCFSFYVTKNVVTGEGGMILTRRTEDAARLKTLALHGMSHDAWRRFSDSGYRHYQVVECGFKYNMMDLQAAIGLHQLARVEASWQRRRAIWARYQAAFADLPVIRPAEPDPQTRHAHHLYTLLIDEARCGRTRDNFLDDMTAQRVGVGVHYLSLPEHPYYQNRLGWRPEDTPEAMRIGRQTVSLPLSPALTDADVDDVIQAVRSDIAR</sequence>
<dbReference type="AlphaFoldDB" id="A0A4Z0F8C2"/>
<dbReference type="SUPFAM" id="SSF53383">
    <property type="entry name" value="PLP-dependent transferases"/>
    <property type="match status" value="1"/>
</dbReference>
<dbReference type="GO" id="GO:0000271">
    <property type="term" value="P:polysaccharide biosynthetic process"/>
    <property type="evidence" value="ECO:0007669"/>
    <property type="project" value="TreeGrafter"/>
</dbReference>
<dbReference type="PANTHER" id="PTHR30244">
    <property type="entry name" value="TRANSAMINASE"/>
    <property type="match status" value="1"/>
</dbReference>
<proteinExistence type="inferred from homology"/>
<evidence type="ECO:0000256" key="3">
    <source>
        <dbReference type="PIRSR" id="PIRSR000390-1"/>
    </source>
</evidence>
<evidence type="ECO:0000256" key="5">
    <source>
        <dbReference type="RuleBase" id="RU004508"/>
    </source>
</evidence>
<dbReference type="Gene3D" id="3.40.640.10">
    <property type="entry name" value="Type I PLP-dependent aspartate aminotransferase-like (Major domain)"/>
    <property type="match status" value="1"/>
</dbReference>
<dbReference type="CDD" id="cd00616">
    <property type="entry name" value="AHBA_syn"/>
    <property type="match status" value="1"/>
</dbReference>
<dbReference type="EMBL" id="SRIO01000021">
    <property type="protein sequence ID" value="TFZ81517.1"/>
    <property type="molecule type" value="Genomic_DNA"/>
</dbReference>
<dbReference type="InterPro" id="IPR000653">
    <property type="entry name" value="DegT/StrS_aminotransferase"/>
</dbReference>
<dbReference type="InterPro" id="IPR015422">
    <property type="entry name" value="PyrdxlP-dep_Trfase_small"/>
</dbReference>
<evidence type="ECO:0000313" key="7">
    <source>
        <dbReference type="Proteomes" id="UP000297890"/>
    </source>
</evidence>
<dbReference type="GO" id="GO:0030170">
    <property type="term" value="F:pyridoxal phosphate binding"/>
    <property type="evidence" value="ECO:0007669"/>
    <property type="project" value="TreeGrafter"/>
</dbReference>
<keyword evidence="7" id="KW-1185">Reference proteome</keyword>
<dbReference type="PIRSF" id="PIRSF000390">
    <property type="entry name" value="PLP_StrS"/>
    <property type="match status" value="1"/>
</dbReference>
<keyword evidence="1 4" id="KW-0663">Pyridoxal phosphate</keyword>
<evidence type="ECO:0000256" key="2">
    <source>
        <dbReference type="ARBA" id="ARBA00037999"/>
    </source>
</evidence>
<name>A0A4Z0F8C2_9GAMM</name>
<comment type="caution">
    <text evidence="6">The sequence shown here is derived from an EMBL/GenBank/DDBJ whole genome shotgun (WGS) entry which is preliminary data.</text>
</comment>
<evidence type="ECO:0000256" key="4">
    <source>
        <dbReference type="PIRSR" id="PIRSR000390-2"/>
    </source>
</evidence>
<protein>
    <submittedName>
        <fullName evidence="6">DegT/DnrJ/EryC1/StrS family aminotransferase</fullName>
    </submittedName>
</protein>
<dbReference type="Proteomes" id="UP000297890">
    <property type="component" value="Unassembled WGS sequence"/>
</dbReference>
<evidence type="ECO:0000313" key="6">
    <source>
        <dbReference type="EMBL" id="TFZ81517.1"/>
    </source>
</evidence>
<dbReference type="Pfam" id="PF01041">
    <property type="entry name" value="DegT_DnrJ_EryC1"/>
    <property type="match status" value="1"/>
</dbReference>
<keyword evidence="6" id="KW-0032">Aminotransferase</keyword>
<dbReference type="RefSeq" id="WP_135282702.1">
    <property type="nucleotide sequence ID" value="NZ_SRIO01000021.1"/>
</dbReference>
<gene>
    <name evidence="6" type="ORF">E4680_12230</name>
</gene>
<dbReference type="OrthoDB" id="9804264at2"/>
<keyword evidence="6" id="KW-0808">Transferase</keyword>
<evidence type="ECO:0000256" key="1">
    <source>
        <dbReference type="ARBA" id="ARBA00022898"/>
    </source>
</evidence>